<evidence type="ECO:0000256" key="1">
    <source>
        <dbReference type="SAM" id="MobiDB-lite"/>
    </source>
</evidence>
<keyword evidence="3" id="KW-1185">Reference proteome</keyword>
<feature type="region of interest" description="Disordered" evidence="1">
    <location>
        <begin position="316"/>
        <end position="421"/>
    </location>
</feature>
<dbReference type="VEuPathDB" id="AmoebaDB:EIN_497490"/>
<feature type="compositionally biased region" description="Basic and acidic residues" evidence="1">
    <location>
        <begin position="316"/>
        <end position="339"/>
    </location>
</feature>
<feature type="compositionally biased region" description="Basic and acidic residues" evidence="1">
    <location>
        <begin position="348"/>
        <end position="359"/>
    </location>
</feature>
<feature type="compositionally biased region" description="Basic and acidic residues" evidence="1">
    <location>
        <begin position="405"/>
        <end position="421"/>
    </location>
</feature>
<dbReference type="EMBL" id="KB206184">
    <property type="protein sequence ID" value="ELP94589.1"/>
    <property type="molecule type" value="Genomic_DNA"/>
</dbReference>
<dbReference type="Proteomes" id="UP000014680">
    <property type="component" value="Unassembled WGS sequence"/>
</dbReference>
<gene>
    <name evidence="2" type="ORF">EIN_497490</name>
</gene>
<evidence type="ECO:0000313" key="3">
    <source>
        <dbReference type="Proteomes" id="UP000014680"/>
    </source>
</evidence>
<dbReference type="GeneID" id="14893568"/>
<dbReference type="RefSeq" id="XP_004261360.1">
    <property type="nucleotide sequence ID" value="XM_004261312.1"/>
</dbReference>
<sequence>MEPEDDATEYYIKYIDTYIWMKGEQRKIYNKMTSSAIRNKITENTFEKMKKFLTDPILCQYDSVPSCKLDFVLRLLKSIHKLSKMKVAVLGMHHRTLVDIAKKYDGNVISKDTKPRKNRVVSKLLECTETSGLTSVYRRNASEFAEGEIKRNSWLVCVNTLSNSDELNLSSIDIVIDIGNSYSPLFEDDIKEKYKMLCKKNLIVFELSVKESIDEITTMMNEMDEELTPQQELMVYGKMLKMDKFDYGYRGELAPIDDAILVNEYLPFKDEMTRQLVLEIDGKSMAIVFDFEKKFIITPTILEGNYEDFAKPIGAREEKEKSEKVEEKNERKENKERSKQVSFKAKKGKTEESEKENQKDMTNQMSEEKMHRKEEEDTRLSKKNEIKENEISPKQVSEVPVMNKQPERGSDKGSETLQEKEKDVNITQMAEGGKEKKMEIEPIDNTNTINNTINSTHQSPTISLDLNVDDHVANTPMEIVNEDNPMKEVHEKEEKDKLNELPLIEETHVNDSTKGIETTLANTNGITKEANLKPVQHIRKGPPHMYNKERLSTTLPELNVTNEVKQKELIELKESTFEKNQRLKNELPNIPIPETKEAEEDMSETSEENITENALHTIIKKHAPMMSVEMTNQWLITIESALKRFGRDVNNWDIDFAQFVPLTKQKMQQLVVDLMMSSSFPADVKENVRSYDVIHKAVQIVKNRTMVLPYPTEDVCLMWDSSCDVTLLILIGEKGMNVPDLYMTDYIIGGVLNLSGMREPEKQREFLLRRIKTLVTTYEKARLVTE</sequence>
<evidence type="ECO:0000313" key="2">
    <source>
        <dbReference type="EMBL" id="ELP94589.1"/>
    </source>
</evidence>
<reference evidence="2 3" key="1">
    <citation type="submission" date="2012-10" db="EMBL/GenBank/DDBJ databases">
        <authorList>
            <person name="Zafar N."/>
            <person name="Inman J."/>
            <person name="Hall N."/>
            <person name="Lorenzi H."/>
            <person name="Caler E."/>
        </authorList>
    </citation>
    <scope>NUCLEOTIDE SEQUENCE [LARGE SCALE GENOMIC DNA]</scope>
    <source>
        <strain evidence="2 3">IP1</strain>
    </source>
</reference>
<organism evidence="2 3">
    <name type="scientific">Entamoeba invadens IP1</name>
    <dbReference type="NCBI Taxonomy" id="370355"/>
    <lineage>
        <taxon>Eukaryota</taxon>
        <taxon>Amoebozoa</taxon>
        <taxon>Evosea</taxon>
        <taxon>Archamoebae</taxon>
        <taxon>Mastigamoebida</taxon>
        <taxon>Entamoebidae</taxon>
        <taxon>Entamoeba</taxon>
    </lineage>
</organism>
<feature type="compositionally biased region" description="Basic and acidic residues" evidence="1">
    <location>
        <begin position="366"/>
        <end position="391"/>
    </location>
</feature>
<dbReference type="AlphaFoldDB" id="A0A0A1UDS3"/>
<protein>
    <submittedName>
        <fullName evidence="2">Uncharacterized protein</fullName>
    </submittedName>
</protein>
<accession>A0A0A1UDS3</accession>
<dbReference type="OMA" id="CIESCIQ"/>
<name>A0A0A1UDS3_ENTIV</name>
<proteinExistence type="predicted"/>
<dbReference type="KEGG" id="eiv:EIN_497490"/>